<gene>
    <name evidence="1" type="ORF">I79_022257</name>
</gene>
<dbReference type="Gene3D" id="3.90.640.10">
    <property type="entry name" value="Actin, Chain A, domain 4"/>
    <property type="match status" value="1"/>
</dbReference>
<evidence type="ECO:0000313" key="2">
    <source>
        <dbReference type="Proteomes" id="UP000001075"/>
    </source>
</evidence>
<dbReference type="InParanoid" id="G3IEV3"/>
<sequence>MDDDIAELVHNGSGMCKASFQAHNDPWAIFTSIVGCPRHQDVMPSPTAYLMKILTEHSYSFTTTGTREMVCDIKEKLCYVALDFKQEMATAASSSSLE</sequence>
<dbReference type="STRING" id="10029.G3IEV3"/>
<protein>
    <submittedName>
        <fullName evidence="1">Actin</fullName>
    </submittedName>
</protein>
<proteinExistence type="predicted"/>
<accession>G3IEV3</accession>
<dbReference type="AlphaFoldDB" id="G3IEV3"/>
<evidence type="ECO:0000313" key="1">
    <source>
        <dbReference type="EMBL" id="EGW12285.1"/>
    </source>
</evidence>
<dbReference type="EMBL" id="JH002276">
    <property type="protein sequence ID" value="EGW12285.1"/>
    <property type="molecule type" value="Genomic_DNA"/>
</dbReference>
<reference evidence="2" key="1">
    <citation type="journal article" date="2011" name="Nat. Biotechnol.">
        <title>The genomic sequence of the Chinese hamster ovary (CHO)-K1 cell line.</title>
        <authorList>
            <person name="Xu X."/>
            <person name="Nagarajan H."/>
            <person name="Lewis N.E."/>
            <person name="Pan S."/>
            <person name="Cai Z."/>
            <person name="Liu X."/>
            <person name="Chen W."/>
            <person name="Xie M."/>
            <person name="Wang W."/>
            <person name="Hammond S."/>
            <person name="Andersen M.R."/>
            <person name="Neff N."/>
            <person name="Passarelli B."/>
            <person name="Koh W."/>
            <person name="Fan H.C."/>
            <person name="Wang J."/>
            <person name="Gui Y."/>
            <person name="Lee K.H."/>
            <person name="Betenbaugh M.J."/>
            <person name="Quake S.R."/>
            <person name="Famili I."/>
            <person name="Palsson B.O."/>
            <person name="Wang J."/>
        </authorList>
    </citation>
    <scope>NUCLEOTIDE SEQUENCE [LARGE SCALE GENOMIC DNA]</scope>
    <source>
        <strain evidence="2">CHO K1 cell line</strain>
    </source>
</reference>
<name>G3IEV3_CRIGR</name>
<dbReference type="SUPFAM" id="SSF53067">
    <property type="entry name" value="Actin-like ATPase domain"/>
    <property type="match status" value="2"/>
</dbReference>
<dbReference type="Proteomes" id="UP000001075">
    <property type="component" value="Unassembled WGS sequence"/>
</dbReference>
<dbReference type="InterPro" id="IPR043129">
    <property type="entry name" value="ATPase_NBD"/>
</dbReference>
<organism evidence="1 2">
    <name type="scientific">Cricetulus griseus</name>
    <name type="common">Chinese hamster</name>
    <name type="synonym">Cricetulus barabensis griseus</name>
    <dbReference type="NCBI Taxonomy" id="10029"/>
    <lineage>
        <taxon>Eukaryota</taxon>
        <taxon>Metazoa</taxon>
        <taxon>Chordata</taxon>
        <taxon>Craniata</taxon>
        <taxon>Vertebrata</taxon>
        <taxon>Euteleostomi</taxon>
        <taxon>Mammalia</taxon>
        <taxon>Eutheria</taxon>
        <taxon>Euarchontoglires</taxon>
        <taxon>Glires</taxon>
        <taxon>Rodentia</taxon>
        <taxon>Myomorpha</taxon>
        <taxon>Muroidea</taxon>
        <taxon>Cricetidae</taxon>
        <taxon>Cricetinae</taxon>
        <taxon>Cricetulus</taxon>
    </lineage>
</organism>